<comment type="subcellular location">
    <subcellularLocation>
        <location evidence="2 14">Nucleus</location>
    </subcellularLocation>
</comment>
<evidence type="ECO:0000256" key="9">
    <source>
        <dbReference type="ARBA" id="ARBA00022833"/>
    </source>
</evidence>
<evidence type="ECO:0000256" key="11">
    <source>
        <dbReference type="ARBA" id="ARBA00023054"/>
    </source>
</evidence>
<evidence type="ECO:0000313" key="19">
    <source>
        <dbReference type="Proteomes" id="UP000694621"/>
    </source>
</evidence>
<feature type="coiled-coil region" evidence="15">
    <location>
        <begin position="593"/>
        <end position="790"/>
    </location>
</feature>
<dbReference type="GO" id="GO:0061630">
    <property type="term" value="F:ubiquitin protein ligase activity"/>
    <property type="evidence" value="ECO:0007669"/>
    <property type="project" value="UniProtKB-EC"/>
</dbReference>
<evidence type="ECO:0000256" key="3">
    <source>
        <dbReference type="ARBA" id="ARBA00004906"/>
    </source>
</evidence>
<feature type="compositionally biased region" description="Basic and acidic residues" evidence="16">
    <location>
        <begin position="495"/>
        <end position="529"/>
    </location>
</feature>
<dbReference type="Pfam" id="PF00097">
    <property type="entry name" value="zf-C3HC4"/>
    <property type="match status" value="1"/>
</dbReference>
<evidence type="ECO:0000256" key="15">
    <source>
        <dbReference type="SAM" id="Coils"/>
    </source>
</evidence>
<proteinExistence type="inferred from homology"/>
<comment type="pathway">
    <text evidence="3 14">Protein modification; protein ubiquitination.</text>
</comment>
<dbReference type="InterPro" id="IPR013083">
    <property type="entry name" value="Znf_RING/FYVE/PHD"/>
</dbReference>
<dbReference type="UniPathway" id="UPA00143"/>
<dbReference type="GO" id="GO:0008270">
    <property type="term" value="F:zinc ion binding"/>
    <property type="evidence" value="ECO:0007669"/>
    <property type="project" value="UniProtKB-KW"/>
</dbReference>
<evidence type="ECO:0000256" key="1">
    <source>
        <dbReference type="ARBA" id="ARBA00000900"/>
    </source>
</evidence>
<feature type="region of interest" description="Disordered" evidence="16">
    <location>
        <begin position="92"/>
        <end position="130"/>
    </location>
</feature>
<dbReference type="Gene3D" id="3.30.40.10">
    <property type="entry name" value="Zinc/RING finger domain, C3HC4 (zinc finger)"/>
    <property type="match status" value="1"/>
</dbReference>
<dbReference type="GO" id="GO:0005634">
    <property type="term" value="C:nucleus"/>
    <property type="evidence" value="ECO:0007669"/>
    <property type="project" value="UniProtKB-SubCell"/>
</dbReference>
<dbReference type="FunFam" id="3.30.40.10:FF:000040">
    <property type="entry name" value="E3 ubiquitin protein ligase"/>
    <property type="match status" value="1"/>
</dbReference>
<dbReference type="GO" id="GO:0016567">
    <property type="term" value="P:protein ubiquitination"/>
    <property type="evidence" value="ECO:0007669"/>
    <property type="project" value="UniProtKB-UniRule"/>
</dbReference>
<protein>
    <recommendedName>
        <fullName evidence="14">E3 ubiquitin protein ligase</fullName>
        <ecNumber evidence="14">2.3.2.27</ecNumber>
    </recommendedName>
</protein>
<feature type="coiled-coil region" evidence="15">
    <location>
        <begin position="229"/>
        <end position="256"/>
    </location>
</feature>
<accession>A0A8B9JF93</accession>
<evidence type="ECO:0000256" key="13">
    <source>
        <dbReference type="PROSITE-ProRule" id="PRU00175"/>
    </source>
</evidence>
<evidence type="ECO:0000256" key="10">
    <source>
        <dbReference type="ARBA" id="ARBA00022853"/>
    </source>
</evidence>
<dbReference type="Proteomes" id="UP000694621">
    <property type="component" value="Unplaced"/>
</dbReference>
<evidence type="ECO:0000259" key="17">
    <source>
        <dbReference type="PROSITE" id="PS50089"/>
    </source>
</evidence>
<evidence type="ECO:0000256" key="5">
    <source>
        <dbReference type="ARBA" id="ARBA00022679"/>
    </source>
</evidence>
<organism evidence="18 19">
    <name type="scientific">Astyanax mexicanus</name>
    <name type="common">Blind cave fish</name>
    <name type="synonym">Astyanax fasciatus mexicanus</name>
    <dbReference type="NCBI Taxonomy" id="7994"/>
    <lineage>
        <taxon>Eukaryota</taxon>
        <taxon>Metazoa</taxon>
        <taxon>Chordata</taxon>
        <taxon>Craniata</taxon>
        <taxon>Vertebrata</taxon>
        <taxon>Euteleostomi</taxon>
        <taxon>Actinopterygii</taxon>
        <taxon>Neopterygii</taxon>
        <taxon>Teleostei</taxon>
        <taxon>Ostariophysi</taxon>
        <taxon>Characiformes</taxon>
        <taxon>Characoidei</taxon>
        <taxon>Acestrorhamphidae</taxon>
        <taxon>Acestrorhamphinae</taxon>
        <taxon>Astyanax</taxon>
    </lineage>
</organism>
<evidence type="ECO:0000256" key="6">
    <source>
        <dbReference type="ARBA" id="ARBA00022723"/>
    </source>
</evidence>
<keyword evidence="12 14" id="KW-0539">Nucleus</keyword>
<dbReference type="InterPro" id="IPR018957">
    <property type="entry name" value="Znf_C3HC4_RING-type"/>
</dbReference>
<evidence type="ECO:0000256" key="12">
    <source>
        <dbReference type="ARBA" id="ARBA00023242"/>
    </source>
</evidence>
<keyword evidence="10 14" id="KW-0156">Chromatin regulator</keyword>
<dbReference type="InterPro" id="IPR058643">
    <property type="entry name" value="BRE1-like_CC"/>
</dbReference>
<dbReference type="InterPro" id="IPR058642">
    <property type="entry name" value="BRE1A/B-like_dom"/>
</dbReference>
<sequence length="901" mass="104565">NCGKIFSKFPQSSHQHDCICLQEEQDIKALQVKNRKLGEALDQRQVIEDELRERVERLETRQATDDASLLILNRYWNQLDDNMRLIARGYDQAGSEPVDSQPSEPRSLKPGTPEPDGDSNQERAKDRGQGEGATSFLAMLASSTSEEMEAELQERVESSRKQASRVVEIYESLKSTVDQLKKSLESGTVAASLNTLLSNENEHLRQLTDDLMQKHSHMTSESRSLGRAATRAENRINELQVLIEELQWDTEKVRRRENRLNTHLGEVLERVNSKGYKVCGEASSVCGTITINKRKFEEMNSELEENRELAENRLSELQKLQQDLQTVVQENNNMKMELLSRAEGLVRETAEYRCLQSQFSVLYNESLVLKAQLDETRARLNTTRAARLRQLDHMENDEVSLQRKVRTEVIQLEDTLAQVRKEYEMLRIEFEQTLAANEQAGPINREMRHLISTLQTHNQQMKGEVVKYKVRLRESQQDLNQVSEISKCVLDATVKEEEEKKEKEKEKEEKKEKEKEKEKEPKERERSSQSEDPPAERSAVVGGPKRKEVEQLKIVRAELKKAQESQREMKLLLDMYRSAPKEQRDKVQLMAAEKKSKAEAEELWQRLRDLEERERREGKKMADEEALRKIRSVEEQIDILNKKLSLAKQEEDALLSEMDVTGQAFEDMQEQNIRLMQQLREKDDANFKLMSERIKSNQIHKLLKEEKEELADQLLTLKTQVDAQLQVVRKLEEKERLLQGTISAAERELGLRTQALDMNKRKAQDSALLSEEVRSQLEGVQQRLNAVREEVIENSISREKESFNARRAQDISKLRRKIEKAKKPAENIRNGDEILNEEINEYKARLTCPCCNSRVKDAVLTKCFHVFCFECVKTRYDTRQRKCPKCNAAFGANDFHRIYIG</sequence>
<name>A0A8B9JF93_ASTMX</name>
<keyword evidence="6 14" id="KW-0479">Metal-binding</keyword>
<evidence type="ECO:0000256" key="2">
    <source>
        <dbReference type="ARBA" id="ARBA00004123"/>
    </source>
</evidence>
<dbReference type="CDD" id="cd16814">
    <property type="entry name" value="RING-HC_RNF20"/>
    <property type="match status" value="1"/>
</dbReference>
<evidence type="ECO:0000256" key="16">
    <source>
        <dbReference type="SAM" id="MobiDB-lite"/>
    </source>
</evidence>
<dbReference type="PANTHER" id="PTHR23163:SF2">
    <property type="entry name" value="E3 UBIQUITIN-PROTEIN LIGASE BRE1A"/>
    <property type="match status" value="1"/>
</dbReference>
<feature type="coiled-coil region" evidence="15">
    <location>
        <begin position="292"/>
        <end position="337"/>
    </location>
</feature>
<keyword evidence="8 14" id="KW-0833">Ubl conjugation pathway</keyword>
<comment type="similarity">
    <text evidence="4 14">Belongs to the BRE1 family.</text>
</comment>
<feature type="region of interest" description="Disordered" evidence="16">
    <location>
        <begin position="495"/>
        <end position="545"/>
    </location>
</feature>
<dbReference type="EC" id="2.3.2.27" evidence="14"/>
<comment type="catalytic activity">
    <reaction evidence="1 14">
        <text>S-ubiquitinyl-[E2 ubiquitin-conjugating enzyme]-L-cysteine + [acceptor protein]-L-lysine = [E2 ubiquitin-conjugating enzyme]-L-cysteine + N(6)-ubiquitinyl-[acceptor protein]-L-lysine.</text>
        <dbReference type="EC" id="2.3.2.27"/>
    </reaction>
</comment>
<evidence type="ECO:0000256" key="7">
    <source>
        <dbReference type="ARBA" id="ARBA00022771"/>
    </source>
</evidence>
<dbReference type="Ensembl" id="ENSAMXT00005022945.1">
    <property type="protein sequence ID" value="ENSAMXP00005020765.1"/>
    <property type="gene ID" value="ENSAMXG00005010691.1"/>
</dbReference>
<dbReference type="GO" id="GO:0006325">
    <property type="term" value="P:chromatin organization"/>
    <property type="evidence" value="ECO:0007669"/>
    <property type="project" value="UniProtKB-KW"/>
</dbReference>
<keyword evidence="5 14" id="KW-0808">Transferase</keyword>
<keyword evidence="9 14" id="KW-0862">Zinc</keyword>
<feature type="compositionally biased region" description="Basic and acidic residues" evidence="16">
    <location>
        <begin position="120"/>
        <end position="129"/>
    </location>
</feature>
<dbReference type="PANTHER" id="PTHR23163">
    <property type="entry name" value="RING FINGER PROTEIN-RELATED"/>
    <property type="match status" value="1"/>
</dbReference>
<dbReference type="InterPro" id="IPR017907">
    <property type="entry name" value="Znf_RING_CS"/>
</dbReference>
<reference evidence="18" key="1">
    <citation type="submission" date="2025-08" db="UniProtKB">
        <authorList>
            <consortium name="Ensembl"/>
        </authorList>
    </citation>
    <scope>IDENTIFICATION</scope>
</reference>
<keyword evidence="11 14" id="KW-0175">Coiled coil</keyword>
<dbReference type="PROSITE" id="PS50089">
    <property type="entry name" value="ZF_RING_2"/>
    <property type="match status" value="1"/>
</dbReference>
<evidence type="ECO:0000313" key="18">
    <source>
        <dbReference type="Ensembl" id="ENSAMXP00005020765.1"/>
    </source>
</evidence>
<dbReference type="Pfam" id="PF26095">
    <property type="entry name" value="CC_Bre1"/>
    <property type="match status" value="1"/>
</dbReference>
<evidence type="ECO:0000256" key="4">
    <source>
        <dbReference type="ARBA" id="ARBA00005555"/>
    </source>
</evidence>
<dbReference type="InterPro" id="IPR013956">
    <property type="entry name" value="E3_ubiquit_lig_Bre1"/>
</dbReference>
<evidence type="ECO:0000256" key="14">
    <source>
        <dbReference type="RuleBase" id="RU365038"/>
    </source>
</evidence>
<dbReference type="Pfam" id="PF26052">
    <property type="entry name" value="BRE1B"/>
    <property type="match status" value="1"/>
</dbReference>
<evidence type="ECO:0000256" key="8">
    <source>
        <dbReference type="ARBA" id="ARBA00022786"/>
    </source>
</evidence>
<dbReference type="SUPFAM" id="SSF57850">
    <property type="entry name" value="RING/U-box"/>
    <property type="match status" value="1"/>
</dbReference>
<dbReference type="SMART" id="SM00184">
    <property type="entry name" value="RING"/>
    <property type="match status" value="1"/>
</dbReference>
<dbReference type="InterPro" id="IPR001841">
    <property type="entry name" value="Znf_RING"/>
</dbReference>
<feature type="domain" description="RING-type" evidence="17">
    <location>
        <begin position="848"/>
        <end position="887"/>
    </location>
</feature>
<keyword evidence="7 13" id="KW-0863">Zinc-finger</keyword>
<dbReference type="AlphaFoldDB" id="A0A8B9JF93"/>
<dbReference type="PROSITE" id="PS00518">
    <property type="entry name" value="ZF_RING_1"/>
    <property type="match status" value="1"/>
</dbReference>
<dbReference type="GO" id="GO:0033503">
    <property type="term" value="C:HULC complex"/>
    <property type="evidence" value="ECO:0007669"/>
    <property type="project" value="TreeGrafter"/>
</dbReference>